<dbReference type="PANTHER" id="PTHR24543:SF325">
    <property type="entry name" value="F5_8 TYPE C DOMAIN-CONTAINING PROTEIN"/>
    <property type="match status" value="1"/>
</dbReference>
<dbReference type="Gene3D" id="2.60.120.260">
    <property type="entry name" value="Galactose-binding domain-like"/>
    <property type="match status" value="4"/>
</dbReference>
<comment type="caution">
    <text evidence="3">The sequence shown here is derived from an EMBL/GenBank/DDBJ whole genome shotgun (WGS) entry which is preliminary data.</text>
</comment>
<feature type="domain" description="F5/8 type C" evidence="2">
    <location>
        <begin position="1"/>
        <end position="62"/>
    </location>
</feature>
<gene>
    <name evidence="3" type="ORF">PLOB_00040110</name>
</gene>
<sequence>DGVIYHFYKGRGESSSTIFDGNQDSNTIVYNKLNSPIMVRLVRLLPIEWRNHICLRMEIYGCPGCVAPLGMENGAISDAQISASSQWHDNNGPHRARLNRKQEGKKKGAWSSLKNDIYQWLQVDLGTYTTVTRIATQGRSDMEQWVTKYRLQYSEDGVNFHCYKALAQDSAKIFLANKDRNTIVYNILNPPITTRFIRIKPMEWRGHISMRMEIYGCPGCTTPLGMENGAIHDSGITASSSLDNKHTATQARLHLTADSRTGGGWSALKDDFFQWLQIELGGYTTVTRVATQGGNGRNEWVTQYRLNYSRAGNIFKYYKLRESSSAMVFEGNKDSNSVFTNRISPPMRARYIRFIPIEWYNHISMRVEIYGCPDCIAPLGMENKQISDAQISASSMSDDNSSPSKARLHLKEEQNLTGGGGWSAIKNDLHQWLQVDLGGYSTVTRVATQGRTGSIEWVTNYKLQYSDDGMNFQFYKEHGNKSAKVFTGNGDSDTVVYNALSPPVTTMFVRVLPMAWNSRISMRIELYGCPGNLSKL</sequence>
<evidence type="ECO:0000256" key="1">
    <source>
        <dbReference type="SAM" id="MobiDB-lite"/>
    </source>
</evidence>
<dbReference type="PROSITE" id="PS01286">
    <property type="entry name" value="FA58C_2"/>
    <property type="match status" value="4"/>
</dbReference>
<feature type="region of interest" description="Disordered" evidence="1">
    <location>
        <begin position="86"/>
        <end position="105"/>
    </location>
</feature>
<feature type="non-terminal residue" evidence="3">
    <location>
        <position position="536"/>
    </location>
</feature>
<reference evidence="3 4" key="1">
    <citation type="submission" date="2022-05" db="EMBL/GenBank/DDBJ databases">
        <authorList>
            <consortium name="Genoscope - CEA"/>
            <person name="William W."/>
        </authorList>
    </citation>
    <scope>NUCLEOTIDE SEQUENCE [LARGE SCALE GENOMIC DNA]</scope>
</reference>
<feature type="non-terminal residue" evidence="3">
    <location>
        <position position="1"/>
    </location>
</feature>
<dbReference type="PROSITE" id="PS01285">
    <property type="entry name" value="FA58C_1"/>
    <property type="match status" value="3"/>
</dbReference>
<feature type="domain" description="F5/8 type C" evidence="2">
    <location>
        <begin position="65"/>
        <end position="217"/>
    </location>
</feature>
<proteinExistence type="predicted"/>
<feature type="domain" description="F5/8 type C" evidence="2">
    <location>
        <begin position="375"/>
        <end position="529"/>
    </location>
</feature>
<dbReference type="SUPFAM" id="SSF49785">
    <property type="entry name" value="Galactose-binding domain-like"/>
    <property type="match status" value="4"/>
</dbReference>
<dbReference type="Proteomes" id="UP001159405">
    <property type="component" value="Unassembled WGS sequence"/>
</dbReference>
<dbReference type="Pfam" id="PF00754">
    <property type="entry name" value="F5_F8_type_C"/>
    <property type="match status" value="3"/>
</dbReference>
<name>A0ABN8SDB2_9CNID</name>
<evidence type="ECO:0000259" key="2">
    <source>
        <dbReference type="PROSITE" id="PS50022"/>
    </source>
</evidence>
<dbReference type="SMART" id="SM00231">
    <property type="entry name" value="FA58C"/>
    <property type="match status" value="3"/>
</dbReference>
<dbReference type="PANTHER" id="PTHR24543">
    <property type="entry name" value="MULTICOPPER OXIDASE-RELATED"/>
    <property type="match status" value="1"/>
</dbReference>
<dbReference type="InterPro" id="IPR008979">
    <property type="entry name" value="Galactose-bd-like_sf"/>
</dbReference>
<accession>A0ABN8SDB2</accession>
<evidence type="ECO:0000313" key="3">
    <source>
        <dbReference type="EMBL" id="CAH3188262.1"/>
    </source>
</evidence>
<keyword evidence="4" id="KW-1185">Reference proteome</keyword>
<dbReference type="CDD" id="cd00057">
    <property type="entry name" value="FA58C"/>
    <property type="match status" value="3"/>
</dbReference>
<dbReference type="InterPro" id="IPR000421">
    <property type="entry name" value="FA58C"/>
</dbReference>
<protein>
    <recommendedName>
        <fullName evidence="2">F5/8 type C domain-containing protein</fullName>
    </recommendedName>
</protein>
<feature type="domain" description="F5/8 type C" evidence="2">
    <location>
        <begin position="220"/>
        <end position="372"/>
    </location>
</feature>
<organism evidence="3 4">
    <name type="scientific">Porites lobata</name>
    <dbReference type="NCBI Taxonomy" id="104759"/>
    <lineage>
        <taxon>Eukaryota</taxon>
        <taxon>Metazoa</taxon>
        <taxon>Cnidaria</taxon>
        <taxon>Anthozoa</taxon>
        <taxon>Hexacorallia</taxon>
        <taxon>Scleractinia</taxon>
        <taxon>Fungiina</taxon>
        <taxon>Poritidae</taxon>
        <taxon>Porites</taxon>
    </lineage>
</organism>
<evidence type="ECO:0000313" key="4">
    <source>
        <dbReference type="Proteomes" id="UP001159405"/>
    </source>
</evidence>
<dbReference type="PROSITE" id="PS50022">
    <property type="entry name" value="FA58C_3"/>
    <property type="match status" value="4"/>
</dbReference>
<dbReference type="EMBL" id="CALNXK010000604">
    <property type="protein sequence ID" value="CAH3188262.1"/>
    <property type="molecule type" value="Genomic_DNA"/>
</dbReference>